<evidence type="ECO:0000256" key="1">
    <source>
        <dbReference type="SAM" id="Phobius"/>
    </source>
</evidence>
<evidence type="ECO:0000259" key="2">
    <source>
        <dbReference type="Pfam" id="PF20151"/>
    </source>
</evidence>
<feature type="transmembrane region" description="Helical" evidence="1">
    <location>
        <begin position="27"/>
        <end position="49"/>
    </location>
</feature>
<keyword evidence="1" id="KW-0812">Transmembrane</keyword>
<proteinExistence type="predicted"/>
<gene>
    <name evidence="3" type="ORF">M422DRAFT_254896</name>
</gene>
<reference evidence="3 4" key="1">
    <citation type="submission" date="2014-06" db="EMBL/GenBank/DDBJ databases">
        <title>Evolutionary Origins and Diversification of the Mycorrhizal Mutualists.</title>
        <authorList>
            <consortium name="DOE Joint Genome Institute"/>
            <consortium name="Mycorrhizal Genomics Consortium"/>
            <person name="Kohler A."/>
            <person name="Kuo A."/>
            <person name="Nagy L.G."/>
            <person name="Floudas D."/>
            <person name="Copeland A."/>
            <person name="Barry K.W."/>
            <person name="Cichocki N."/>
            <person name="Veneault-Fourrey C."/>
            <person name="LaButti K."/>
            <person name="Lindquist E.A."/>
            <person name="Lipzen A."/>
            <person name="Lundell T."/>
            <person name="Morin E."/>
            <person name="Murat C."/>
            <person name="Riley R."/>
            <person name="Ohm R."/>
            <person name="Sun H."/>
            <person name="Tunlid A."/>
            <person name="Henrissat B."/>
            <person name="Grigoriev I.V."/>
            <person name="Hibbett D.S."/>
            <person name="Martin F."/>
        </authorList>
    </citation>
    <scope>NUCLEOTIDE SEQUENCE [LARGE SCALE GENOMIC DNA]</scope>
    <source>
        <strain evidence="3 4">SS14</strain>
    </source>
</reference>
<dbReference type="HOGENOM" id="CLU_2279288_0_0_1"/>
<feature type="domain" description="DUF6533" evidence="2">
    <location>
        <begin position="27"/>
        <end position="71"/>
    </location>
</feature>
<dbReference type="OrthoDB" id="3354157at2759"/>
<evidence type="ECO:0000313" key="3">
    <source>
        <dbReference type="EMBL" id="KIJ41887.1"/>
    </source>
</evidence>
<keyword evidence="4" id="KW-1185">Reference proteome</keyword>
<keyword evidence="1" id="KW-1133">Transmembrane helix</keyword>
<dbReference type="EMBL" id="KN837133">
    <property type="protein sequence ID" value="KIJ41887.1"/>
    <property type="molecule type" value="Genomic_DNA"/>
</dbReference>
<accession>A0A0C9VJU9</accession>
<dbReference type="AlphaFoldDB" id="A0A0C9VJU9"/>
<organism evidence="3 4">
    <name type="scientific">Sphaerobolus stellatus (strain SS14)</name>
    <dbReference type="NCBI Taxonomy" id="990650"/>
    <lineage>
        <taxon>Eukaryota</taxon>
        <taxon>Fungi</taxon>
        <taxon>Dikarya</taxon>
        <taxon>Basidiomycota</taxon>
        <taxon>Agaricomycotina</taxon>
        <taxon>Agaricomycetes</taxon>
        <taxon>Phallomycetidae</taxon>
        <taxon>Geastrales</taxon>
        <taxon>Sphaerobolaceae</taxon>
        <taxon>Sphaerobolus</taxon>
    </lineage>
</organism>
<dbReference type="Pfam" id="PF20151">
    <property type="entry name" value="DUF6533"/>
    <property type="match status" value="1"/>
</dbReference>
<evidence type="ECO:0000313" key="4">
    <source>
        <dbReference type="Proteomes" id="UP000054279"/>
    </source>
</evidence>
<sequence length="102" mass="11481">MSSSHSGELEPSTVLTMFARDLLFTKYSIIASLAFLLYDHLLTLPLEIHCFWDRKWSSAKALYLLTRYSGIAMVISYVIMINQQVSSPLYVSSSSPLTGIKD</sequence>
<dbReference type="InterPro" id="IPR045340">
    <property type="entry name" value="DUF6533"/>
</dbReference>
<name>A0A0C9VJU9_SPHS4</name>
<protein>
    <recommendedName>
        <fullName evidence="2">DUF6533 domain-containing protein</fullName>
    </recommendedName>
</protein>
<keyword evidence="1" id="KW-0472">Membrane</keyword>
<feature type="transmembrane region" description="Helical" evidence="1">
    <location>
        <begin position="61"/>
        <end position="80"/>
    </location>
</feature>
<dbReference type="Proteomes" id="UP000054279">
    <property type="component" value="Unassembled WGS sequence"/>
</dbReference>